<dbReference type="FunFam" id="2.60.40.10:FF:000552">
    <property type="entry name" value="Related to glucoamylase"/>
    <property type="match status" value="1"/>
</dbReference>
<dbReference type="Gene3D" id="3.20.20.80">
    <property type="entry name" value="Glycosidases"/>
    <property type="match status" value="1"/>
</dbReference>
<evidence type="ECO:0000256" key="12">
    <source>
        <dbReference type="RuleBase" id="RU361134"/>
    </source>
</evidence>
<dbReference type="SMART" id="SM00642">
    <property type="entry name" value="Aamy"/>
    <property type="match status" value="1"/>
</dbReference>
<evidence type="ECO:0000313" key="15">
    <source>
        <dbReference type="EMBL" id="KAJ7092267.1"/>
    </source>
</evidence>
<evidence type="ECO:0000256" key="3">
    <source>
        <dbReference type="ARBA" id="ARBA00008061"/>
    </source>
</evidence>
<comment type="similarity">
    <text evidence="3 11">Belongs to the glycosyl hydrolase 13 family.</text>
</comment>
<evidence type="ECO:0000256" key="10">
    <source>
        <dbReference type="ARBA" id="ARBA00023326"/>
    </source>
</evidence>
<dbReference type="InterPro" id="IPR006047">
    <property type="entry name" value="GH13_cat_dom"/>
</dbReference>
<evidence type="ECO:0000259" key="14">
    <source>
        <dbReference type="PROSITE" id="PS51166"/>
    </source>
</evidence>
<name>A0AAD6UBP3_9AGAR</name>
<keyword evidence="8 12" id="KW-0119">Carbohydrate metabolism</keyword>
<evidence type="ECO:0000256" key="6">
    <source>
        <dbReference type="ARBA" id="ARBA00022801"/>
    </source>
</evidence>
<keyword evidence="7" id="KW-0106">Calcium</keyword>
<feature type="chain" id="PRO_5042284122" description="Alpha-amylase" evidence="13">
    <location>
        <begin position="22"/>
        <end position="643"/>
    </location>
</feature>
<evidence type="ECO:0000256" key="2">
    <source>
        <dbReference type="ARBA" id="ARBA00001913"/>
    </source>
</evidence>
<evidence type="ECO:0000256" key="1">
    <source>
        <dbReference type="ARBA" id="ARBA00000548"/>
    </source>
</evidence>
<dbReference type="AlphaFoldDB" id="A0AAD6UBP3"/>
<keyword evidence="6 12" id="KW-0378">Hydrolase</keyword>
<dbReference type="Pfam" id="PF00128">
    <property type="entry name" value="Alpha-amylase"/>
    <property type="match status" value="1"/>
</dbReference>
<dbReference type="EC" id="3.2.1.1" evidence="4 12"/>
<dbReference type="InterPro" id="IPR017853">
    <property type="entry name" value="GH"/>
</dbReference>
<reference evidence="15" key="1">
    <citation type="submission" date="2023-03" db="EMBL/GenBank/DDBJ databases">
        <title>Massive genome expansion in bonnet fungi (Mycena s.s.) driven by repeated elements and novel gene families across ecological guilds.</title>
        <authorList>
            <consortium name="Lawrence Berkeley National Laboratory"/>
            <person name="Harder C.B."/>
            <person name="Miyauchi S."/>
            <person name="Viragh M."/>
            <person name="Kuo A."/>
            <person name="Thoen E."/>
            <person name="Andreopoulos B."/>
            <person name="Lu D."/>
            <person name="Skrede I."/>
            <person name="Drula E."/>
            <person name="Henrissat B."/>
            <person name="Morin E."/>
            <person name="Kohler A."/>
            <person name="Barry K."/>
            <person name="LaButti K."/>
            <person name="Morin E."/>
            <person name="Salamov A."/>
            <person name="Lipzen A."/>
            <person name="Mereny Z."/>
            <person name="Hegedus B."/>
            <person name="Baldrian P."/>
            <person name="Stursova M."/>
            <person name="Weitz H."/>
            <person name="Taylor A."/>
            <person name="Grigoriev I.V."/>
            <person name="Nagy L.G."/>
            <person name="Martin F."/>
            <person name="Kauserud H."/>
        </authorList>
    </citation>
    <scope>NUCLEOTIDE SEQUENCE</scope>
    <source>
        <strain evidence="15">CBHHK173m</strain>
    </source>
</reference>
<keyword evidence="16" id="KW-1185">Reference proteome</keyword>
<evidence type="ECO:0000256" key="8">
    <source>
        <dbReference type="ARBA" id="ARBA00023277"/>
    </source>
</evidence>
<dbReference type="SMART" id="SM00632">
    <property type="entry name" value="Aamy_C"/>
    <property type="match status" value="1"/>
</dbReference>
<comment type="cofactor">
    <cofactor evidence="2">
        <name>Ca(2+)</name>
        <dbReference type="ChEBI" id="CHEBI:29108"/>
    </cofactor>
</comment>
<evidence type="ECO:0000313" key="16">
    <source>
        <dbReference type="Proteomes" id="UP001222325"/>
    </source>
</evidence>
<dbReference type="SUPFAM" id="SSF51011">
    <property type="entry name" value="Glycosyl hydrolase domain"/>
    <property type="match status" value="1"/>
</dbReference>
<dbReference type="InterPro" id="IPR013784">
    <property type="entry name" value="Carb-bd-like_fold"/>
</dbReference>
<dbReference type="SMART" id="SM01065">
    <property type="entry name" value="CBM_2"/>
    <property type="match status" value="1"/>
</dbReference>
<dbReference type="Gene3D" id="2.60.40.10">
    <property type="entry name" value="Immunoglobulins"/>
    <property type="match status" value="1"/>
</dbReference>
<dbReference type="CDD" id="cd11317">
    <property type="entry name" value="AmyAc_bac_euk_AmyA"/>
    <property type="match status" value="1"/>
</dbReference>
<dbReference type="Pfam" id="PF00686">
    <property type="entry name" value="CBM_20"/>
    <property type="match status" value="1"/>
</dbReference>
<protein>
    <recommendedName>
        <fullName evidence="4 12">Alpha-amylase</fullName>
        <ecNumber evidence="4 12">3.2.1.1</ecNumber>
    </recommendedName>
</protein>
<dbReference type="PRINTS" id="PR00110">
    <property type="entry name" value="ALPHAAMYLASE"/>
</dbReference>
<dbReference type="InterPro" id="IPR031319">
    <property type="entry name" value="A-amylase_C"/>
</dbReference>
<keyword evidence="13" id="KW-0732">Signal</keyword>
<keyword evidence="10" id="KW-0624">Polysaccharide degradation</keyword>
<dbReference type="InterPro" id="IPR006046">
    <property type="entry name" value="Alpha_amylase"/>
</dbReference>
<dbReference type="InterPro" id="IPR013783">
    <property type="entry name" value="Ig-like_fold"/>
</dbReference>
<dbReference type="SUPFAM" id="SSF51445">
    <property type="entry name" value="(Trans)glycosidases"/>
    <property type="match status" value="1"/>
</dbReference>
<evidence type="ECO:0000256" key="4">
    <source>
        <dbReference type="ARBA" id="ARBA00012595"/>
    </source>
</evidence>
<dbReference type="EMBL" id="JARJCN010000018">
    <property type="protein sequence ID" value="KAJ7092267.1"/>
    <property type="molecule type" value="Genomic_DNA"/>
</dbReference>
<dbReference type="GO" id="GO:0046872">
    <property type="term" value="F:metal ion binding"/>
    <property type="evidence" value="ECO:0007669"/>
    <property type="project" value="UniProtKB-KW"/>
</dbReference>
<organism evidence="15 16">
    <name type="scientific">Mycena belliarum</name>
    <dbReference type="NCBI Taxonomy" id="1033014"/>
    <lineage>
        <taxon>Eukaryota</taxon>
        <taxon>Fungi</taxon>
        <taxon>Dikarya</taxon>
        <taxon>Basidiomycota</taxon>
        <taxon>Agaricomycotina</taxon>
        <taxon>Agaricomycetes</taxon>
        <taxon>Agaricomycetidae</taxon>
        <taxon>Agaricales</taxon>
        <taxon>Marasmiineae</taxon>
        <taxon>Mycenaceae</taxon>
        <taxon>Mycena</taxon>
    </lineage>
</organism>
<keyword evidence="5" id="KW-0479">Metal-binding</keyword>
<feature type="signal peptide" evidence="13">
    <location>
        <begin position="1"/>
        <end position="21"/>
    </location>
</feature>
<dbReference type="InterPro" id="IPR013780">
    <property type="entry name" value="Glyco_hydro_b"/>
</dbReference>
<sequence length="643" mass="66033">MWPSPALLPALGLPWLALALASPTPTQIHNGTANPMQMRAPDGAKGVIVQLFEWTWDSVAAECTAFLGPAGYDFVQVSPPQEHVAGAQWWTAYQPVSYVLASRHGDEAQFERMVSTCHAAGVRVIADTVWNHMAGGAAGTGTAGSEWAHYAYPGVYRDQDFHHCGLAPGDDIADYTSRAQVQTCQLVHLADLATETEHVRATLAAYGNKLLALGVDGLRLDAAKPAADSYPGTKLWHIDIDINADMPAADIAAILARLTAPGPGPGLAPPGTGTGKGAGTGKPYVTQEVSSGAGEAVQPGEYVGNGDVQEFRYTAALRDAFSGADPGGIAGLRELEGRGWIPSALANVFVANHDTERNAFSLTPASPASTYLLATLFSLAHPYGTPTVLSSYVFSAFDEGAPNGGAGACSATGESGAAGGWWCQHRWGAVRGMVGWRNWVNGAGEGAGMEGWVAPQADRIAFGRAARGFVAINNADAPWGAVFATALPAGSYCDVVSGASVGGRCTGAGFTVAPGGTFAATVPARGAIAIHTGQLGTGSGPGEGGGGPVAVRFEETATTVVGENILLVGNLAQLGAWAPAAAVALSAASYPVWAATVALPPNTAFEYKFIRKEADGSVVWESDPNRRATTGAAGAQTIVGAWK</sequence>
<comment type="catalytic activity">
    <reaction evidence="1 12">
        <text>Endohydrolysis of (1-&gt;4)-alpha-D-glucosidic linkages in polysaccharides containing three or more (1-&gt;4)-alpha-linked D-glucose units.</text>
        <dbReference type="EC" id="3.2.1.1"/>
    </reaction>
</comment>
<accession>A0AAD6UBP3</accession>
<gene>
    <name evidence="15" type="ORF">B0H15DRAFT_972958</name>
</gene>
<dbReference type="Gene3D" id="2.60.40.1180">
    <property type="entry name" value="Golgi alpha-mannosidase II"/>
    <property type="match status" value="1"/>
</dbReference>
<comment type="caution">
    <text evidence="15">The sequence shown here is derived from an EMBL/GenBank/DDBJ whole genome shotgun (WGS) entry which is preliminary data.</text>
</comment>
<dbReference type="Pfam" id="PF02806">
    <property type="entry name" value="Alpha-amylase_C"/>
    <property type="match status" value="1"/>
</dbReference>
<keyword evidence="9 12" id="KW-0326">Glycosidase</keyword>
<dbReference type="GO" id="GO:0004556">
    <property type="term" value="F:alpha-amylase activity"/>
    <property type="evidence" value="ECO:0007669"/>
    <property type="project" value="UniProtKB-UniRule"/>
</dbReference>
<evidence type="ECO:0000256" key="11">
    <source>
        <dbReference type="RuleBase" id="RU003615"/>
    </source>
</evidence>
<evidence type="ECO:0000256" key="9">
    <source>
        <dbReference type="ARBA" id="ARBA00023295"/>
    </source>
</evidence>
<feature type="domain" description="CBM20" evidence="14">
    <location>
        <begin position="543"/>
        <end position="643"/>
    </location>
</feature>
<dbReference type="InterPro" id="IPR006048">
    <property type="entry name" value="A-amylase/branching_C"/>
</dbReference>
<dbReference type="GO" id="GO:2001070">
    <property type="term" value="F:starch binding"/>
    <property type="evidence" value="ECO:0007669"/>
    <property type="project" value="InterPro"/>
</dbReference>
<evidence type="ECO:0000256" key="13">
    <source>
        <dbReference type="SAM" id="SignalP"/>
    </source>
</evidence>
<dbReference type="SUPFAM" id="SSF49452">
    <property type="entry name" value="Starch-binding domain-like"/>
    <property type="match status" value="1"/>
</dbReference>
<dbReference type="PROSITE" id="PS51166">
    <property type="entry name" value="CBM20"/>
    <property type="match status" value="1"/>
</dbReference>
<evidence type="ECO:0000256" key="7">
    <source>
        <dbReference type="ARBA" id="ARBA00022837"/>
    </source>
</evidence>
<evidence type="ECO:0000256" key="5">
    <source>
        <dbReference type="ARBA" id="ARBA00022723"/>
    </source>
</evidence>
<dbReference type="PANTHER" id="PTHR43447">
    <property type="entry name" value="ALPHA-AMYLASE"/>
    <property type="match status" value="1"/>
</dbReference>
<proteinExistence type="inferred from homology"/>
<dbReference type="GO" id="GO:0000272">
    <property type="term" value="P:polysaccharide catabolic process"/>
    <property type="evidence" value="ECO:0007669"/>
    <property type="project" value="UniProtKB-KW"/>
</dbReference>
<dbReference type="InterPro" id="IPR002044">
    <property type="entry name" value="CBM20"/>
</dbReference>
<dbReference type="Proteomes" id="UP001222325">
    <property type="component" value="Unassembled WGS sequence"/>
</dbReference>